<evidence type="ECO:0000256" key="1">
    <source>
        <dbReference type="ARBA" id="ARBA00004429"/>
    </source>
</evidence>
<keyword evidence="3" id="KW-0812">Transmembrane</keyword>
<dbReference type="InterPro" id="IPR036259">
    <property type="entry name" value="MFS_trans_sf"/>
</dbReference>
<reference evidence="5" key="1">
    <citation type="journal article" date="2011" name="Nat. Commun.">
        <title>Effector diversification within compartments of the Leptosphaeria maculans genome affected by Repeat-Induced Point mutations.</title>
        <authorList>
            <person name="Rouxel T."/>
            <person name="Grandaubert J."/>
            <person name="Hane J.K."/>
            <person name="Hoede C."/>
            <person name="van de Wouw A.P."/>
            <person name="Couloux A."/>
            <person name="Dominguez V."/>
            <person name="Anthouard V."/>
            <person name="Bally P."/>
            <person name="Bourras S."/>
            <person name="Cozijnsen A.J."/>
            <person name="Ciuffetti L.M."/>
            <person name="Degrave A."/>
            <person name="Dilmaghani A."/>
            <person name="Duret L."/>
            <person name="Fudal I."/>
            <person name="Goodwin S.B."/>
            <person name="Gout L."/>
            <person name="Glaser N."/>
            <person name="Linglin J."/>
            <person name="Kema G.H.J."/>
            <person name="Lapalu N."/>
            <person name="Lawrence C.B."/>
            <person name="May K."/>
            <person name="Meyer M."/>
            <person name="Ollivier B."/>
            <person name="Poulain J."/>
            <person name="Schoch C.L."/>
            <person name="Simon A."/>
            <person name="Spatafora J.W."/>
            <person name="Stachowiak A."/>
            <person name="Turgeon B.G."/>
            <person name="Tyler B.M."/>
            <person name="Vincent D."/>
            <person name="Weissenbach J."/>
            <person name="Amselem J."/>
            <person name="Quesneville H."/>
            <person name="Oliver R.P."/>
            <person name="Wincker P."/>
            <person name="Balesdent M.-H."/>
            <person name="Howlett B.J."/>
        </authorList>
    </citation>
    <scope>NUCLEOTIDE SEQUENCE [LARGE SCALE GENOMIC DNA]</scope>
    <source>
        <strain evidence="5">JN3 / isolate v23.1.3 / race Av1-4-5-6-7-8</strain>
    </source>
</reference>
<comment type="subcellular location">
    <subcellularLocation>
        <location evidence="1">Cell inner membrane</location>
        <topology evidence="1">Multi-pass membrane protein</topology>
    </subcellularLocation>
</comment>
<keyword evidence="2" id="KW-1003">Cell membrane</keyword>
<dbReference type="PANTHER" id="PTHR43702:SF3">
    <property type="entry name" value="PROTEIN TSGA"/>
    <property type="match status" value="1"/>
</dbReference>
<dbReference type="PANTHER" id="PTHR43702">
    <property type="entry name" value="L-FUCOSE-PROTON SYMPORTER"/>
    <property type="match status" value="1"/>
</dbReference>
<dbReference type="Gene3D" id="1.20.1250.20">
    <property type="entry name" value="MFS general substrate transporter like domains"/>
    <property type="match status" value="1"/>
</dbReference>
<keyword evidence="3" id="KW-1133">Transmembrane helix</keyword>
<dbReference type="OrthoDB" id="546893at2759"/>
<accession>E4ZIF2</accession>
<dbReference type="InterPro" id="IPR050375">
    <property type="entry name" value="MFS_TsgA-like"/>
</dbReference>
<dbReference type="eggNOG" id="ENOG502QPVD">
    <property type="taxonomic scope" value="Eukaryota"/>
</dbReference>
<keyword evidence="3" id="KW-0472">Membrane</keyword>
<keyword evidence="5" id="KW-1185">Reference proteome</keyword>
<feature type="transmembrane region" description="Helical" evidence="3">
    <location>
        <begin position="75"/>
        <end position="94"/>
    </location>
</feature>
<gene>
    <name evidence="4" type="ORF">LEMA_P060070.1</name>
</gene>
<evidence type="ECO:0000313" key="4">
    <source>
        <dbReference type="EMBL" id="CBX90973.1"/>
    </source>
</evidence>
<dbReference type="EMBL" id="FP929065">
    <property type="protein sequence ID" value="CBX90973.1"/>
    <property type="molecule type" value="Genomic_DNA"/>
</dbReference>
<evidence type="ECO:0000256" key="2">
    <source>
        <dbReference type="ARBA" id="ARBA00022475"/>
    </source>
</evidence>
<dbReference type="GO" id="GO:0005886">
    <property type="term" value="C:plasma membrane"/>
    <property type="evidence" value="ECO:0007669"/>
    <property type="project" value="UniProtKB-SubCell"/>
</dbReference>
<evidence type="ECO:0000313" key="5">
    <source>
        <dbReference type="Proteomes" id="UP000002668"/>
    </source>
</evidence>
<protein>
    <submittedName>
        <fullName evidence="4">Predicted protein</fullName>
    </submittedName>
</protein>
<dbReference type="AlphaFoldDB" id="E4ZIF2"/>
<dbReference type="Proteomes" id="UP000002668">
    <property type="component" value="Genome"/>
</dbReference>
<dbReference type="VEuPathDB" id="FungiDB:LEMA_P060070.1"/>
<name>E4ZIF2_LEPMJ</name>
<dbReference type="InParanoid" id="E4ZIF2"/>
<feature type="transmembrane region" description="Helical" evidence="3">
    <location>
        <begin position="35"/>
        <end position="55"/>
    </location>
</feature>
<dbReference type="HOGENOM" id="CLU_1875805_0_0_1"/>
<dbReference type="STRING" id="985895.E4ZIF2"/>
<organism evidence="5">
    <name type="scientific">Leptosphaeria maculans (strain JN3 / isolate v23.1.3 / race Av1-4-5-6-7-8)</name>
    <name type="common">Blackleg fungus</name>
    <name type="synonym">Phoma lingam</name>
    <dbReference type="NCBI Taxonomy" id="985895"/>
    <lineage>
        <taxon>Eukaryota</taxon>
        <taxon>Fungi</taxon>
        <taxon>Dikarya</taxon>
        <taxon>Ascomycota</taxon>
        <taxon>Pezizomycotina</taxon>
        <taxon>Dothideomycetes</taxon>
        <taxon>Pleosporomycetidae</taxon>
        <taxon>Pleosporales</taxon>
        <taxon>Pleosporineae</taxon>
        <taxon>Leptosphaeriaceae</taxon>
        <taxon>Plenodomus</taxon>
        <taxon>Plenodomus lingam/Leptosphaeria maculans species complex</taxon>
    </lineage>
</organism>
<feature type="transmembrane region" description="Helical" evidence="3">
    <location>
        <begin position="6"/>
        <end position="23"/>
    </location>
</feature>
<proteinExistence type="predicted"/>
<evidence type="ECO:0000256" key="3">
    <source>
        <dbReference type="SAM" id="Phobius"/>
    </source>
</evidence>
<sequence>MSMLFVVLFFESIIFPTIVALGMRGLGKYSKRGSGFIVGGVAGGAVVPPLLFAAADSQGATNYVTGNAPTAMAMTVPLAFFLAACTYPICVNFVPAYRDVADKFSTAEIGIVNTHADDLEGQGVKKDGELQEEVKA</sequence>